<dbReference type="InterPro" id="IPR036526">
    <property type="entry name" value="C-N_Hydrolase_sf"/>
</dbReference>
<evidence type="ECO:0000313" key="11">
    <source>
        <dbReference type="EMBL" id="WQD37646.1"/>
    </source>
</evidence>
<comment type="similarity">
    <text evidence="2 9">Belongs to the CN hydrolase family. Apolipoprotein N-acyltransferase subfamily.</text>
</comment>
<gene>
    <name evidence="9 11" type="primary">lnt</name>
    <name evidence="11" type="ORF">U0035_18395</name>
</gene>
<feature type="transmembrane region" description="Helical" evidence="9">
    <location>
        <begin position="76"/>
        <end position="95"/>
    </location>
</feature>
<dbReference type="InterPro" id="IPR003010">
    <property type="entry name" value="C-N_Hydrolase"/>
</dbReference>
<keyword evidence="3 9" id="KW-1003">Cell membrane</keyword>
<evidence type="ECO:0000259" key="10">
    <source>
        <dbReference type="PROSITE" id="PS50263"/>
    </source>
</evidence>
<reference evidence="11 12" key="1">
    <citation type="submission" date="2023-12" db="EMBL/GenBank/DDBJ databases">
        <title>Genome sequencing and assembly of bacterial species from a model synthetic community.</title>
        <authorList>
            <person name="Hogle S.L."/>
        </authorList>
    </citation>
    <scope>NUCLEOTIDE SEQUENCE [LARGE SCALE GENOMIC DNA]</scope>
    <source>
        <strain evidence="11 12">HAMBI_3031</strain>
    </source>
</reference>
<dbReference type="HAMAP" id="MF_01148">
    <property type="entry name" value="Lnt"/>
    <property type="match status" value="1"/>
</dbReference>
<evidence type="ECO:0000313" key="12">
    <source>
        <dbReference type="Proteomes" id="UP001325680"/>
    </source>
</evidence>
<keyword evidence="5 9" id="KW-0812">Transmembrane</keyword>
<evidence type="ECO:0000256" key="9">
    <source>
        <dbReference type="HAMAP-Rule" id="MF_01148"/>
    </source>
</evidence>
<keyword evidence="12" id="KW-1185">Reference proteome</keyword>
<dbReference type="PANTHER" id="PTHR38686">
    <property type="entry name" value="APOLIPOPROTEIN N-ACYLTRANSFERASE"/>
    <property type="match status" value="1"/>
</dbReference>
<dbReference type="RefSeq" id="WP_114791576.1">
    <property type="nucleotide sequence ID" value="NZ_CP139960.1"/>
</dbReference>
<feature type="transmembrane region" description="Helical" evidence="9">
    <location>
        <begin position="102"/>
        <end position="122"/>
    </location>
</feature>
<evidence type="ECO:0000256" key="2">
    <source>
        <dbReference type="ARBA" id="ARBA00010065"/>
    </source>
</evidence>
<comment type="catalytic activity">
    <reaction evidence="9">
        <text>N-terminal S-1,2-diacyl-sn-glyceryl-L-cysteinyl-[lipoprotein] + a glycerophospholipid = N-acyl-S-1,2-diacyl-sn-glyceryl-L-cysteinyl-[lipoprotein] + a 2-acyl-sn-glycero-3-phospholipid + H(+)</text>
        <dbReference type="Rhea" id="RHEA:48228"/>
        <dbReference type="Rhea" id="RHEA-COMP:14681"/>
        <dbReference type="Rhea" id="RHEA-COMP:14684"/>
        <dbReference type="ChEBI" id="CHEBI:15378"/>
        <dbReference type="ChEBI" id="CHEBI:136912"/>
        <dbReference type="ChEBI" id="CHEBI:140656"/>
        <dbReference type="ChEBI" id="CHEBI:140657"/>
        <dbReference type="ChEBI" id="CHEBI:140660"/>
        <dbReference type="EC" id="2.3.1.269"/>
    </reaction>
</comment>
<accession>A0ABZ0W6E0</accession>
<evidence type="ECO:0000256" key="6">
    <source>
        <dbReference type="ARBA" id="ARBA00022989"/>
    </source>
</evidence>
<dbReference type="EC" id="2.3.1.269" evidence="9"/>
<evidence type="ECO:0000256" key="8">
    <source>
        <dbReference type="ARBA" id="ARBA00023315"/>
    </source>
</evidence>
<feature type="transmembrane region" description="Helical" evidence="9">
    <location>
        <begin position="12"/>
        <end position="39"/>
    </location>
</feature>
<dbReference type="Proteomes" id="UP001325680">
    <property type="component" value="Chromosome"/>
</dbReference>
<comment type="subcellular location">
    <subcellularLocation>
        <location evidence="1 9">Cell membrane</location>
        <topology evidence="1 9">Multi-pass membrane protein</topology>
    </subcellularLocation>
</comment>
<comment type="function">
    <text evidence="9">Catalyzes the phospholipid dependent N-acylation of the N-terminal cysteine of apolipoprotein, the last step in lipoprotein maturation.</text>
</comment>
<dbReference type="PANTHER" id="PTHR38686:SF1">
    <property type="entry name" value="APOLIPOPROTEIN N-ACYLTRANSFERASE"/>
    <property type="match status" value="1"/>
</dbReference>
<dbReference type="Gene3D" id="3.60.110.10">
    <property type="entry name" value="Carbon-nitrogen hydrolase"/>
    <property type="match status" value="1"/>
</dbReference>
<dbReference type="EMBL" id="CP139960">
    <property type="protein sequence ID" value="WQD37646.1"/>
    <property type="molecule type" value="Genomic_DNA"/>
</dbReference>
<dbReference type="Pfam" id="PF20154">
    <property type="entry name" value="LNT_N"/>
    <property type="match status" value="1"/>
</dbReference>
<organism evidence="11 12">
    <name type="scientific">Niabella yanshanensis</name>
    <dbReference type="NCBI Taxonomy" id="577386"/>
    <lineage>
        <taxon>Bacteria</taxon>
        <taxon>Pseudomonadati</taxon>
        <taxon>Bacteroidota</taxon>
        <taxon>Chitinophagia</taxon>
        <taxon>Chitinophagales</taxon>
        <taxon>Chitinophagaceae</taxon>
        <taxon>Niabella</taxon>
    </lineage>
</organism>
<dbReference type="InterPro" id="IPR045378">
    <property type="entry name" value="LNT_N"/>
</dbReference>
<sequence>MQLPAKNLLTSVLGAILLWAAWPTSPLTLLIFVAWLPMLFLSERSLSWRQYFGYTYIHMVLWNVLTTWWVAKASVVGGVSAFFANSLIMCLPWLLYRFTTKYVKGFTGSLSIVAYWLAFEYLHHNWDLSWPWLTLGNAFATHPGWVQWYEYTGTSGGSLWVLLSNILIFHVLKLYSLEGRTPRYFRNIAAWLLLLFAPILFSFLIKNNLTLLHNKYNVVVVQPNVDPYEKFGTGSEQEQLQKLIHLSRKEIDANTALVVWPETAIPKQTNEDQLRDDFFLSPLWTFLRENPNINLLTGLEGYREFSAKVSRFAKSFRGGGGYYEMYNTALMLDSSKAQIYHKSRLVPGVEVLPGFLAFMAPAFEKFGGTGGGYAKDTNTHVFTTSNNSYQVTPAICYESIYGDYLAAFNRKGANLVCIITNDGWWGDTQGYKQHMNYARLRAIESRKWVARSANTGISCFIDPFGNIIQQLGWNVDGVLKQTVPAYITDTFYTRHGDILSKIMSGLAAALLLLTIIRKIKSRKLPNTSG</sequence>
<evidence type="ECO:0000256" key="7">
    <source>
        <dbReference type="ARBA" id="ARBA00023136"/>
    </source>
</evidence>
<keyword evidence="8 9" id="KW-0012">Acyltransferase</keyword>
<feature type="domain" description="CN hydrolase" evidence="10">
    <location>
        <begin position="221"/>
        <end position="485"/>
    </location>
</feature>
<feature type="transmembrane region" description="Helical" evidence="9">
    <location>
        <begin position="188"/>
        <end position="205"/>
    </location>
</feature>
<feature type="transmembrane region" description="Helical" evidence="9">
    <location>
        <begin position="51"/>
        <end position="70"/>
    </location>
</feature>
<keyword evidence="7 9" id="KW-0472">Membrane</keyword>
<keyword evidence="4 9" id="KW-0808">Transferase</keyword>
<dbReference type="SUPFAM" id="SSF56317">
    <property type="entry name" value="Carbon-nitrogen hydrolase"/>
    <property type="match status" value="1"/>
</dbReference>
<name>A0ABZ0W6E0_9BACT</name>
<feature type="transmembrane region" description="Helical" evidence="9">
    <location>
        <begin position="157"/>
        <end position="176"/>
    </location>
</feature>
<dbReference type="Pfam" id="PF00795">
    <property type="entry name" value="CN_hydrolase"/>
    <property type="match status" value="1"/>
</dbReference>
<dbReference type="PROSITE" id="PS50263">
    <property type="entry name" value="CN_HYDROLASE"/>
    <property type="match status" value="1"/>
</dbReference>
<dbReference type="CDD" id="cd07571">
    <property type="entry name" value="ALP_N-acyl_transferase"/>
    <property type="match status" value="1"/>
</dbReference>
<protein>
    <recommendedName>
        <fullName evidence="9">Apolipoprotein N-acyltransferase</fullName>
        <shortName evidence="9">ALP N-acyltransferase</shortName>
        <ecNumber evidence="9">2.3.1.269</ecNumber>
    </recommendedName>
</protein>
<evidence type="ECO:0000256" key="5">
    <source>
        <dbReference type="ARBA" id="ARBA00022692"/>
    </source>
</evidence>
<dbReference type="InterPro" id="IPR004563">
    <property type="entry name" value="Apolipo_AcylTrfase"/>
</dbReference>
<proteinExistence type="inferred from homology"/>
<evidence type="ECO:0000256" key="3">
    <source>
        <dbReference type="ARBA" id="ARBA00022475"/>
    </source>
</evidence>
<evidence type="ECO:0000256" key="4">
    <source>
        <dbReference type="ARBA" id="ARBA00022679"/>
    </source>
</evidence>
<dbReference type="NCBIfam" id="TIGR00546">
    <property type="entry name" value="lnt"/>
    <property type="match status" value="1"/>
</dbReference>
<keyword evidence="6 9" id="KW-1133">Transmembrane helix</keyword>
<comment type="pathway">
    <text evidence="9">Protein modification; lipoprotein biosynthesis (N-acyl transfer).</text>
</comment>
<evidence type="ECO:0000256" key="1">
    <source>
        <dbReference type="ARBA" id="ARBA00004651"/>
    </source>
</evidence>